<dbReference type="Pfam" id="PF00988">
    <property type="entry name" value="CPSase_sm_chain"/>
    <property type="match status" value="1"/>
</dbReference>
<dbReference type="GO" id="GO:0044205">
    <property type="term" value="P:'de novo' UMP biosynthetic process"/>
    <property type="evidence" value="ECO:0007669"/>
    <property type="project" value="UniProtKB-UniRule"/>
</dbReference>
<dbReference type="SUPFAM" id="SSF52317">
    <property type="entry name" value="Class I glutamine amidotransferase-like"/>
    <property type="match status" value="1"/>
</dbReference>
<dbReference type="OrthoDB" id="9804328at2"/>
<dbReference type="GO" id="GO:0005524">
    <property type="term" value="F:ATP binding"/>
    <property type="evidence" value="ECO:0007669"/>
    <property type="project" value="UniProtKB-UniRule"/>
</dbReference>
<dbReference type="STRING" id="1391653.AKJ08_1409"/>
<dbReference type="GO" id="GO:0004359">
    <property type="term" value="F:glutaminase activity"/>
    <property type="evidence" value="ECO:0007669"/>
    <property type="project" value="RHEA"/>
</dbReference>
<dbReference type="GO" id="GO:0004088">
    <property type="term" value="F:carbamoyl-phosphate synthase (glutamine-hydrolyzing) activity"/>
    <property type="evidence" value="ECO:0007669"/>
    <property type="project" value="UniProtKB-UniRule"/>
</dbReference>
<comment type="catalytic activity">
    <reaction evidence="8">
        <text>L-glutamine + H2O = L-glutamate + NH4(+)</text>
        <dbReference type="Rhea" id="RHEA:15889"/>
        <dbReference type="ChEBI" id="CHEBI:15377"/>
        <dbReference type="ChEBI" id="CHEBI:28938"/>
        <dbReference type="ChEBI" id="CHEBI:29985"/>
        <dbReference type="ChEBI" id="CHEBI:58359"/>
    </reaction>
</comment>
<gene>
    <name evidence="8" type="primary">carA</name>
    <name evidence="10" type="ORF">AKJ08_1409</name>
</gene>
<evidence type="ECO:0000256" key="5">
    <source>
        <dbReference type="ARBA" id="ARBA00022840"/>
    </source>
</evidence>
<evidence type="ECO:0000259" key="9">
    <source>
        <dbReference type="SMART" id="SM01097"/>
    </source>
</evidence>
<dbReference type="UniPathway" id="UPA00068">
    <property type="reaction ID" value="UER00171"/>
</dbReference>
<comment type="similarity">
    <text evidence="2 8">Belongs to the CarA family.</text>
</comment>
<keyword evidence="3 8" id="KW-0436">Ligase</keyword>
<evidence type="ECO:0000256" key="2">
    <source>
        <dbReference type="ARBA" id="ARBA00007800"/>
    </source>
</evidence>
<feature type="active site" evidence="8">
    <location>
        <position position="343"/>
    </location>
</feature>
<dbReference type="HAMAP" id="MF_01209">
    <property type="entry name" value="CPSase_S_chain"/>
    <property type="match status" value="1"/>
</dbReference>
<dbReference type="InterPro" id="IPR017926">
    <property type="entry name" value="GATASE"/>
</dbReference>
<dbReference type="PATRIC" id="fig|1391653.3.peg.1480"/>
<dbReference type="UniPathway" id="UPA00070">
    <property type="reaction ID" value="UER00115"/>
</dbReference>
<dbReference type="EMBL" id="CP012332">
    <property type="protein sequence ID" value="AKU91022.1"/>
    <property type="molecule type" value="Genomic_DNA"/>
</dbReference>
<evidence type="ECO:0000256" key="6">
    <source>
        <dbReference type="ARBA" id="ARBA00022962"/>
    </source>
</evidence>
<feature type="domain" description="Carbamoyl-phosphate synthase small subunit N-terminal" evidence="9">
    <location>
        <begin position="7"/>
        <end position="137"/>
    </location>
</feature>
<dbReference type="Gene3D" id="3.40.50.880">
    <property type="match status" value="1"/>
</dbReference>
<evidence type="ECO:0000313" key="10">
    <source>
        <dbReference type="EMBL" id="AKU91022.1"/>
    </source>
</evidence>
<accession>A0A0K1PBZ5</accession>
<dbReference type="SMART" id="SM01097">
    <property type="entry name" value="CPSase_sm_chain"/>
    <property type="match status" value="1"/>
</dbReference>
<dbReference type="NCBIfam" id="TIGR01368">
    <property type="entry name" value="CPSaseIIsmall"/>
    <property type="match status" value="1"/>
</dbReference>
<keyword evidence="6 8" id="KW-0315">Glutamine amidotransferase</keyword>
<dbReference type="InterPro" id="IPR036480">
    <property type="entry name" value="CarbP_synth_ssu_N_sf"/>
</dbReference>
<dbReference type="CDD" id="cd01744">
    <property type="entry name" value="GATase1_CPSase"/>
    <property type="match status" value="1"/>
</dbReference>
<keyword evidence="8" id="KW-0055">Arginine biosynthesis</keyword>
<feature type="binding site" evidence="8">
    <location>
        <position position="301"/>
    </location>
    <ligand>
        <name>L-glutamine</name>
        <dbReference type="ChEBI" id="CHEBI:58359"/>
    </ligand>
</feature>
<dbReference type="InterPro" id="IPR035686">
    <property type="entry name" value="CPSase_GATase1"/>
</dbReference>
<feature type="binding site" evidence="8">
    <location>
        <position position="260"/>
    </location>
    <ligand>
        <name>L-glutamine</name>
        <dbReference type="ChEBI" id="CHEBI:58359"/>
    </ligand>
</feature>
<dbReference type="PANTHER" id="PTHR43418">
    <property type="entry name" value="MULTIFUNCTIONAL TRYPTOPHAN BIOSYNTHESIS PROTEIN-RELATED"/>
    <property type="match status" value="1"/>
</dbReference>
<feature type="binding site" evidence="8">
    <location>
        <position position="257"/>
    </location>
    <ligand>
        <name>L-glutamine</name>
        <dbReference type="ChEBI" id="CHEBI:58359"/>
    </ligand>
</feature>
<dbReference type="PRINTS" id="PR00096">
    <property type="entry name" value="GATASE"/>
</dbReference>
<organism evidence="10 11">
    <name type="scientific">Vulgatibacter incomptus</name>
    <dbReference type="NCBI Taxonomy" id="1391653"/>
    <lineage>
        <taxon>Bacteria</taxon>
        <taxon>Pseudomonadati</taxon>
        <taxon>Myxococcota</taxon>
        <taxon>Myxococcia</taxon>
        <taxon>Myxococcales</taxon>
        <taxon>Cystobacterineae</taxon>
        <taxon>Vulgatibacteraceae</taxon>
        <taxon>Vulgatibacter</taxon>
    </lineage>
</organism>
<feature type="binding site" evidence="8">
    <location>
        <position position="231"/>
    </location>
    <ligand>
        <name>L-glutamine</name>
        <dbReference type="ChEBI" id="CHEBI:58359"/>
    </ligand>
</feature>
<keyword evidence="8" id="KW-0665">Pyrimidine biosynthesis</keyword>
<dbReference type="PROSITE" id="PS51273">
    <property type="entry name" value="GATASE_TYPE_1"/>
    <property type="match status" value="1"/>
</dbReference>
<dbReference type="EC" id="6.3.5.5" evidence="8"/>
<keyword evidence="5 8" id="KW-0067">ATP-binding</keyword>
<feature type="region of interest" description="CPSase" evidence="8">
    <location>
        <begin position="1"/>
        <end position="180"/>
    </location>
</feature>
<evidence type="ECO:0000256" key="7">
    <source>
        <dbReference type="ARBA" id="ARBA00048816"/>
    </source>
</evidence>
<evidence type="ECO:0000313" key="11">
    <source>
        <dbReference type="Proteomes" id="UP000055590"/>
    </source>
</evidence>
<protein>
    <recommendedName>
        <fullName evidence="8">Carbamoyl phosphate synthase small chain</fullName>
        <ecNumber evidence="8">6.3.5.5</ecNumber>
    </recommendedName>
    <alternativeName>
        <fullName evidence="8">Carbamoyl phosphate synthetase glutamine chain</fullName>
    </alternativeName>
</protein>
<dbReference type="PANTHER" id="PTHR43418:SF7">
    <property type="entry name" value="CARBAMOYL-PHOSPHATE SYNTHASE SMALL CHAIN"/>
    <property type="match status" value="1"/>
</dbReference>
<name>A0A0K1PBZ5_9BACT</name>
<keyword evidence="8" id="KW-0028">Amino-acid biosynthesis</keyword>
<dbReference type="GO" id="GO:0006207">
    <property type="term" value="P:'de novo' pyrimidine nucleobase biosynthetic process"/>
    <property type="evidence" value="ECO:0007669"/>
    <property type="project" value="InterPro"/>
</dbReference>
<dbReference type="SUPFAM" id="SSF52021">
    <property type="entry name" value="Carbamoyl phosphate synthetase, small subunit N-terminal domain"/>
    <property type="match status" value="1"/>
</dbReference>
<dbReference type="KEGG" id="vin:AKJ08_1409"/>
<evidence type="ECO:0000256" key="1">
    <source>
        <dbReference type="ARBA" id="ARBA00005077"/>
    </source>
</evidence>
<keyword evidence="4 8" id="KW-0547">Nucleotide-binding</keyword>
<proteinExistence type="inferred from homology"/>
<dbReference type="AlphaFoldDB" id="A0A0K1PBZ5"/>
<dbReference type="RefSeq" id="WP_050725395.1">
    <property type="nucleotide sequence ID" value="NZ_CP012332.1"/>
</dbReference>
<dbReference type="PRINTS" id="PR00097">
    <property type="entry name" value="ANTSNTHASEII"/>
</dbReference>
<keyword evidence="11" id="KW-1185">Reference proteome</keyword>
<dbReference type="InterPro" id="IPR029062">
    <property type="entry name" value="Class_I_gatase-like"/>
</dbReference>
<feature type="active site" evidence="8">
    <location>
        <position position="341"/>
    </location>
</feature>
<dbReference type="InterPro" id="IPR050472">
    <property type="entry name" value="Anth_synth/Amidotransfase"/>
</dbReference>
<dbReference type="Pfam" id="PF00117">
    <property type="entry name" value="GATase"/>
    <property type="match status" value="1"/>
</dbReference>
<dbReference type="Proteomes" id="UP000055590">
    <property type="component" value="Chromosome"/>
</dbReference>
<sequence length="373" mass="38572">MKDGSTGKAILALEDGTVFEGTGFGARAEAAGEVVFQTSPTGYQEILTDPGSAGQLVVFAYPELGNVGVTDVAFESATVHAAGVVARHVALAPSSHLAKEALQPWLASHGTPGIEGIDTRMLIRHIRDGGPKRGVLSTLDGADAKTLVEKARALPPATGLVARVSTKVRYELPAEGASRFHVVVYDLGVKRSLLRRLAEQGCRLTVVPFTTTAADVLALQPDGIVLSGGPGDPSDLSEAEAAVRALLGKTPILGVNLGHQLLAKAAGARMQRLVHPHHGANYPVKELSTGKVAITGQSHSFAVDAESLGAIGAAVTHSSVHDGSVEGIELPAFRAIGVQFHPESAPGPLDSLALFGRFTAMMEGAPVPDRSQA</sequence>
<comment type="pathway">
    <text evidence="8">Pyrimidine metabolism; UMP biosynthesis via de novo pathway; (S)-dihydroorotate from bicarbonate: step 1/3.</text>
</comment>
<dbReference type="PRINTS" id="PR00099">
    <property type="entry name" value="CPSGATASE"/>
</dbReference>
<evidence type="ECO:0000256" key="4">
    <source>
        <dbReference type="ARBA" id="ARBA00022741"/>
    </source>
</evidence>
<comment type="catalytic activity">
    <reaction evidence="7 8">
        <text>hydrogencarbonate + L-glutamine + 2 ATP + H2O = carbamoyl phosphate + L-glutamate + 2 ADP + phosphate + 2 H(+)</text>
        <dbReference type="Rhea" id="RHEA:18633"/>
        <dbReference type="ChEBI" id="CHEBI:15377"/>
        <dbReference type="ChEBI" id="CHEBI:15378"/>
        <dbReference type="ChEBI" id="CHEBI:17544"/>
        <dbReference type="ChEBI" id="CHEBI:29985"/>
        <dbReference type="ChEBI" id="CHEBI:30616"/>
        <dbReference type="ChEBI" id="CHEBI:43474"/>
        <dbReference type="ChEBI" id="CHEBI:58228"/>
        <dbReference type="ChEBI" id="CHEBI:58359"/>
        <dbReference type="ChEBI" id="CHEBI:456216"/>
        <dbReference type="EC" id="6.3.5.5"/>
    </reaction>
</comment>
<comment type="pathway">
    <text evidence="1 8">Amino-acid biosynthesis; L-arginine biosynthesis; carbamoyl phosphate from bicarbonate: step 1/1.</text>
</comment>
<dbReference type="GO" id="GO:0006526">
    <property type="term" value="P:L-arginine biosynthetic process"/>
    <property type="evidence" value="ECO:0007669"/>
    <property type="project" value="UniProtKB-UniRule"/>
</dbReference>
<dbReference type="Gene3D" id="3.50.30.20">
    <property type="entry name" value="Carbamoyl-phosphate synthase small subunit, N-terminal domain"/>
    <property type="match status" value="1"/>
</dbReference>
<comment type="caution">
    <text evidence="8">Lacks conserved residue(s) required for the propagation of feature annotation.</text>
</comment>
<dbReference type="InterPro" id="IPR006274">
    <property type="entry name" value="CarbamoylP_synth_ssu"/>
</dbReference>
<feature type="binding site" evidence="8">
    <location>
        <position position="229"/>
    </location>
    <ligand>
        <name>L-glutamine</name>
        <dbReference type="ChEBI" id="CHEBI:58359"/>
    </ligand>
</feature>
<dbReference type="GO" id="GO:0006541">
    <property type="term" value="P:glutamine metabolic process"/>
    <property type="evidence" value="ECO:0007669"/>
    <property type="project" value="InterPro"/>
</dbReference>
<reference evidence="10 11" key="1">
    <citation type="submission" date="2015-08" db="EMBL/GenBank/DDBJ databases">
        <authorList>
            <person name="Babu N.S."/>
            <person name="Beckwith C.J."/>
            <person name="Beseler K.G."/>
            <person name="Brison A."/>
            <person name="Carone J.V."/>
            <person name="Caskin T.P."/>
            <person name="Diamond M."/>
            <person name="Durham M.E."/>
            <person name="Foxe J.M."/>
            <person name="Go M."/>
            <person name="Henderson B.A."/>
            <person name="Jones I.B."/>
            <person name="McGettigan J.A."/>
            <person name="Micheletti S.J."/>
            <person name="Nasrallah M.E."/>
            <person name="Ortiz D."/>
            <person name="Piller C.R."/>
            <person name="Privatt S.R."/>
            <person name="Schneider S.L."/>
            <person name="Sharp S."/>
            <person name="Smith T.C."/>
            <person name="Stanton J.D."/>
            <person name="Ullery H.E."/>
            <person name="Wilson R.J."/>
            <person name="Serrano M.G."/>
            <person name="Buck G."/>
            <person name="Lee V."/>
            <person name="Wang Y."/>
            <person name="Carvalho R."/>
            <person name="Voegtly L."/>
            <person name="Shi R."/>
            <person name="Duckworth R."/>
            <person name="Johnson A."/>
            <person name="Loviza R."/>
            <person name="Walstead R."/>
            <person name="Shah Z."/>
            <person name="Kiflezghi M."/>
            <person name="Wade K."/>
            <person name="Ball S.L."/>
            <person name="Bradley K.W."/>
            <person name="Asai D.J."/>
            <person name="Bowman C.A."/>
            <person name="Russell D.A."/>
            <person name="Pope W.H."/>
            <person name="Jacobs-Sera D."/>
            <person name="Hendrix R.W."/>
            <person name="Hatfull G.F."/>
        </authorList>
    </citation>
    <scope>NUCLEOTIDE SEQUENCE [LARGE SCALE GENOMIC DNA]</scope>
    <source>
        <strain evidence="10 11">DSM 27710</strain>
    </source>
</reference>
<comment type="subunit">
    <text evidence="8">Composed of two chains; the small (or glutamine) chain promotes the hydrolysis of glutamine to ammonia, which is used by the large (or ammonia) chain to synthesize carbamoyl phosphate. Tetramer of heterodimers (alpha,beta)4.</text>
</comment>
<evidence type="ECO:0000256" key="3">
    <source>
        <dbReference type="ARBA" id="ARBA00022598"/>
    </source>
</evidence>
<dbReference type="NCBIfam" id="NF009475">
    <property type="entry name" value="PRK12838.1"/>
    <property type="match status" value="1"/>
</dbReference>
<evidence type="ECO:0000256" key="8">
    <source>
        <dbReference type="HAMAP-Rule" id="MF_01209"/>
    </source>
</evidence>
<comment type="function">
    <text evidence="8">Small subunit of the glutamine-dependent carbamoyl phosphate synthetase (CPSase). CPSase catalyzes the formation of carbamoyl phosphate from the ammonia moiety of glutamine, carbonate, and phosphate donated by ATP, constituting the first step of 2 biosynthetic pathways, one leading to arginine and/or urea and the other to pyrimidine nucleotides. The small subunit (glutamine amidotransferase) binds and cleaves glutamine to supply the large subunit with the substrate ammonia.</text>
</comment>
<dbReference type="InterPro" id="IPR002474">
    <property type="entry name" value="CarbamoylP_synth_ssu_N"/>
</dbReference>